<sequence length="208" mass="24136">MRKVIFFLLVLSVFQSYSQQLLDENIQDLIEVYAEKKEINCEITIDIEIEGMQIPQKVITVNFEEGKKPKVKGKGLALVPKKGLINQFNELFNTPLQAIKMDDNGEELDYKLVSLINSSEWVTADIRFNSITNQIFESTINTRKHGTIKAIHSYKDYEYPIKSVVTFDVKKFKVPLRFIGRQNQNIDLPKVDEQVQGKIVLQYKYLDE</sequence>
<dbReference type="EMBL" id="JAVRHV010000004">
    <property type="protein sequence ID" value="MDT0553538.1"/>
    <property type="molecule type" value="Genomic_DNA"/>
</dbReference>
<evidence type="ECO:0000313" key="2">
    <source>
        <dbReference type="Proteomes" id="UP001252186"/>
    </source>
</evidence>
<evidence type="ECO:0008006" key="3">
    <source>
        <dbReference type="Google" id="ProtNLM"/>
    </source>
</evidence>
<protein>
    <recommendedName>
        <fullName evidence="3">Lipid/polyisoprenoid-binding YceI-like domain-containing protein</fullName>
    </recommendedName>
</protein>
<dbReference type="RefSeq" id="WP_311593581.1">
    <property type="nucleotide sequence ID" value="NZ_JAVRHV010000004.1"/>
</dbReference>
<accession>A0ABU2Y5Q4</accession>
<reference evidence="1 2" key="1">
    <citation type="submission" date="2023-09" db="EMBL/GenBank/DDBJ databases">
        <authorList>
            <person name="Rey-Velasco X."/>
        </authorList>
    </citation>
    <scope>NUCLEOTIDE SEQUENCE [LARGE SCALE GENOMIC DNA]</scope>
    <source>
        <strain evidence="1 2">P050</strain>
    </source>
</reference>
<name>A0ABU2Y5Q4_9FLAO</name>
<comment type="caution">
    <text evidence="1">The sequence shown here is derived from an EMBL/GenBank/DDBJ whole genome shotgun (WGS) entry which is preliminary data.</text>
</comment>
<evidence type="ECO:0000313" key="1">
    <source>
        <dbReference type="EMBL" id="MDT0553538.1"/>
    </source>
</evidence>
<keyword evidence="2" id="KW-1185">Reference proteome</keyword>
<gene>
    <name evidence="1" type="ORF">RM519_09805</name>
</gene>
<organism evidence="1 2">
    <name type="scientific">Urechidicola vernalis</name>
    <dbReference type="NCBI Taxonomy" id="3075600"/>
    <lineage>
        <taxon>Bacteria</taxon>
        <taxon>Pseudomonadati</taxon>
        <taxon>Bacteroidota</taxon>
        <taxon>Flavobacteriia</taxon>
        <taxon>Flavobacteriales</taxon>
        <taxon>Flavobacteriaceae</taxon>
        <taxon>Urechidicola</taxon>
    </lineage>
</organism>
<dbReference type="Proteomes" id="UP001252186">
    <property type="component" value="Unassembled WGS sequence"/>
</dbReference>
<proteinExistence type="predicted"/>